<dbReference type="Pfam" id="PF04539">
    <property type="entry name" value="Sigma70_r3"/>
    <property type="match status" value="1"/>
</dbReference>
<dbReference type="PROSITE" id="PS00716">
    <property type="entry name" value="SIGMA70_2"/>
    <property type="match status" value="1"/>
</dbReference>
<protein>
    <recommendedName>
        <fullName evidence="6">RNA polymerase sigma factor SigA</fullName>
    </recommendedName>
</protein>
<dbReference type="PANTHER" id="PTHR30603:SF60">
    <property type="entry name" value="RNA POLYMERASE SIGMA FACTOR RPOD"/>
    <property type="match status" value="1"/>
</dbReference>
<dbReference type="NCBIfam" id="TIGR02937">
    <property type="entry name" value="sigma70-ECF"/>
    <property type="match status" value="1"/>
</dbReference>
<feature type="region of interest" description="Sigma-70 factor domain-3" evidence="6">
    <location>
        <begin position="461"/>
        <end position="537"/>
    </location>
</feature>
<dbReference type="Gene3D" id="1.10.220.120">
    <property type="entry name" value="Sigma-70 factor, region 1.1"/>
    <property type="match status" value="1"/>
</dbReference>
<accession>A0A1Q2HRU6</accession>
<feature type="compositionally biased region" description="Basic residues" evidence="7">
    <location>
        <begin position="1"/>
        <end position="10"/>
    </location>
</feature>
<name>A0A1Q2HRU6_9BACT</name>
<keyword evidence="1 6" id="KW-0963">Cytoplasm</keyword>
<dbReference type="Gene3D" id="1.10.10.10">
    <property type="entry name" value="Winged helix-like DNA-binding domain superfamily/Winged helix DNA-binding domain"/>
    <property type="match status" value="2"/>
</dbReference>
<dbReference type="GO" id="GO:0016987">
    <property type="term" value="F:sigma factor activity"/>
    <property type="evidence" value="ECO:0007669"/>
    <property type="project" value="UniProtKB-UniRule"/>
</dbReference>
<evidence type="ECO:0000256" key="5">
    <source>
        <dbReference type="ARBA" id="ARBA00023163"/>
    </source>
</evidence>
<dbReference type="InterPro" id="IPR013324">
    <property type="entry name" value="RNA_pol_sigma_r3/r4-like"/>
</dbReference>
<dbReference type="Pfam" id="PF00140">
    <property type="entry name" value="Sigma70_r1_2"/>
    <property type="match status" value="1"/>
</dbReference>
<dbReference type="InterPro" id="IPR028630">
    <property type="entry name" value="Sigma70_RpoD"/>
</dbReference>
<organism evidence="9 10">
    <name type="scientific">Sedimentisphaera cyanobacteriorum</name>
    <dbReference type="NCBI Taxonomy" id="1940790"/>
    <lineage>
        <taxon>Bacteria</taxon>
        <taxon>Pseudomonadati</taxon>
        <taxon>Planctomycetota</taxon>
        <taxon>Phycisphaerae</taxon>
        <taxon>Sedimentisphaerales</taxon>
        <taxon>Sedimentisphaeraceae</taxon>
        <taxon>Sedimentisphaera</taxon>
    </lineage>
</organism>
<evidence type="ECO:0000259" key="8">
    <source>
        <dbReference type="PROSITE" id="PS00716"/>
    </source>
</evidence>
<dbReference type="FunFam" id="1.10.601.10:FF:000001">
    <property type="entry name" value="RNA polymerase sigma factor SigA"/>
    <property type="match status" value="1"/>
</dbReference>
<sequence length="628" mass="72500">MAKKSKQKKKNINEPIEQDASPEQLSAAADEILKQAEQKQKSEDSAHETVPVKLVPDETLIEEKIREIIKKGRKKGYLTYEEMNEELPDESISPNSLDGLLVTLDEMGVQILDEEDVQRTQGEGVDIGAEGFEEDEVEEVEPEAQEEVDPFSAALLEQDAKRIEDPVRMYLSQMGEIPLLKRDQEISLARKIELTRMAFRRRVLESDYAARRAVSILRKVESGDLPFDRTMKMSTAENLIRSVVKKRLPQNLETVEKLLEKNSELFLEALDSGDKSKKLAMHKQIQRNRRKIATLLEELSLRTSKILPMRRKLGSLLKKMKNLERIISEGPGKDYFEEDIMAMTEELRGMIELVKETPKQLEKRLRSVDMVYREYENAKRDLSGGNLRLVVSIAKKYRNRGLSFLDIIQEGNTGLMRAVDKYEYRRGYKFSTYATWWIRQAITRAIADHSRTIRIPVHMIETMSKLRTASKNLLQRLGREPTIEEIAKELKIGINEARRVLKISKHPISLDRPIGDSEDSYFGDFIEDERADSPVQSATQEMLKDRIDEILNTLTYREKEIVKLRYGIGDGYTYTLEEVGKIFKVTRERVRQVEAKAIRKLQHPVRSRKLQGFLDNEEENDEDGEGEA</sequence>
<dbReference type="AlphaFoldDB" id="A0A1Q2HRU6"/>
<dbReference type="HAMAP" id="MF_00963">
    <property type="entry name" value="Sigma70_RpoD_SigA"/>
    <property type="match status" value="1"/>
</dbReference>
<evidence type="ECO:0000256" key="7">
    <source>
        <dbReference type="SAM" id="MobiDB-lite"/>
    </source>
</evidence>
<dbReference type="GO" id="GO:0005737">
    <property type="term" value="C:cytoplasm"/>
    <property type="evidence" value="ECO:0007669"/>
    <property type="project" value="UniProtKB-SubCell"/>
</dbReference>
<evidence type="ECO:0000256" key="6">
    <source>
        <dbReference type="HAMAP-Rule" id="MF_00963"/>
    </source>
</evidence>
<dbReference type="SUPFAM" id="SSF88659">
    <property type="entry name" value="Sigma3 and sigma4 domains of RNA polymerase sigma factors"/>
    <property type="match status" value="2"/>
</dbReference>
<dbReference type="InterPro" id="IPR000943">
    <property type="entry name" value="RNA_pol_sigma70"/>
</dbReference>
<dbReference type="PRINTS" id="PR00046">
    <property type="entry name" value="SIGMA70FCT"/>
</dbReference>
<feature type="compositionally biased region" description="Acidic residues" evidence="7">
    <location>
        <begin position="615"/>
        <end position="628"/>
    </location>
</feature>
<comment type="function">
    <text evidence="6">Sigma factors are initiation factors that promote the attachment of RNA polymerase to specific initiation sites and are then released. This sigma factor is the primary sigma factor during exponential growth.</text>
</comment>
<dbReference type="InterPro" id="IPR007627">
    <property type="entry name" value="RNA_pol_sigma70_r2"/>
</dbReference>
<dbReference type="InterPro" id="IPR013325">
    <property type="entry name" value="RNA_pol_sigma_r2"/>
</dbReference>
<dbReference type="RefSeq" id="WP_077541036.1">
    <property type="nucleotide sequence ID" value="NZ_CP019633.1"/>
</dbReference>
<evidence type="ECO:0000256" key="2">
    <source>
        <dbReference type="ARBA" id="ARBA00023015"/>
    </source>
</evidence>
<evidence type="ECO:0000256" key="3">
    <source>
        <dbReference type="ARBA" id="ARBA00023082"/>
    </source>
</evidence>
<dbReference type="InterPro" id="IPR042189">
    <property type="entry name" value="RNA_pol_sigma_70_r1_1_sf"/>
</dbReference>
<keyword evidence="3 6" id="KW-0731">Sigma factor</keyword>
<dbReference type="GO" id="GO:0006352">
    <property type="term" value="P:DNA-templated transcription initiation"/>
    <property type="evidence" value="ECO:0007669"/>
    <property type="project" value="UniProtKB-UniRule"/>
</dbReference>
<dbReference type="InterPro" id="IPR012760">
    <property type="entry name" value="RNA_pol_sigma_RpoD_C"/>
</dbReference>
<dbReference type="Proteomes" id="UP000188273">
    <property type="component" value="Chromosome"/>
</dbReference>
<comment type="subcellular location">
    <subcellularLocation>
        <location evidence="6">Cytoplasm</location>
    </subcellularLocation>
</comment>
<feature type="region of interest" description="Disordered" evidence="7">
    <location>
        <begin position="609"/>
        <end position="628"/>
    </location>
</feature>
<evidence type="ECO:0000313" key="9">
    <source>
        <dbReference type="EMBL" id="AQQ10120.1"/>
    </source>
</evidence>
<proteinExistence type="inferred from homology"/>
<feature type="region of interest" description="Disordered" evidence="7">
    <location>
        <begin position="1"/>
        <end position="54"/>
    </location>
</feature>
<dbReference type="InterPro" id="IPR036388">
    <property type="entry name" value="WH-like_DNA-bd_sf"/>
</dbReference>
<feature type="region of interest" description="Sigma-70 factor domain-4" evidence="6">
    <location>
        <begin position="550"/>
        <end position="603"/>
    </location>
</feature>
<reference evidence="10" key="1">
    <citation type="submission" date="2017-02" db="EMBL/GenBank/DDBJ databases">
        <title>Comparative genomics and description of representatives of a novel lineage of planctomycetes thriving in anoxic sediments.</title>
        <authorList>
            <person name="Spring S."/>
            <person name="Bunk B."/>
            <person name="Sproer C."/>
            <person name="Klenk H.-P."/>
        </authorList>
    </citation>
    <scope>NUCLEOTIDE SEQUENCE [LARGE SCALE GENOMIC DNA]</scope>
    <source>
        <strain evidence="10">L21-RPul-D3</strain>
    </source>
</reference>
<gene>
    <name evidence="6 9" type="primary">sigA</name>
    <name evidence="9" type="ORF">L21SP3_01946</name>
</gene>
<keyword evidence="2 6" id="KW-0805">Transcription regulation</keyword>
<dbReference type="InterPro" id="IPR050239">
    <property type="entry name" value="Sigma-70_RNA_pol_init_factors"/>
</dbReference>
<dbReference type="InterPro" id="IPR007127">
    <property type="entry name" value="RNA_pol_sigma_70_r1_1"/>
</dbReference>
<evidence type="ECO:0000256" key="4">
    <source>
        <dbReference type="ARBA" id="ARBA00023125"/>
    </source>
</evidence>
<dbReference type="Pfam" id="PF04542">
    <property type="entry name" value="Sigma70_r2"/>
    <property type="match status" value="1"/>
</dbReference>
<feature type="DNA-binding region" description="H-T-H motif" evidence="6">
    <location>
        <begin position="576"/>
        <end position="595"/>
    </location>
</feature>
<dbReference type="SUPFAM" id="SSF88946">
    <property type="entry name" value="Sigma2 domain of RNA polymerase sigma factors"/>
    <property type="match status" value="1"/>
</dbReference>
<keyword evidence="5 6" id="KW-0804">Transcription</keyword>
<dbReference type="GO" id="GO:0003677">
    <property type="term" value="F:DNA binding"/>
    <property type="evidence" value="ECO:0007669"/>
    <property type="project" value="UniProtKB-UniRule"/>
</dbReference>
<feature type="domain" description="RNA polymerase sigma-70" evidence="8">
    <location>
        <begin position="575"/>
        <end position="601"/>
    </location>
</feature>
<feature type="short sequence motif" description="Interaction with polymerase core subunit RpoC" evidence="6">
    <location>
        <begin position="406"/>
        <end position="409"/>
    </location>
</feature>
<dbReference type="STRING" id="1940790.L21SP3_01946"/>
<keyword evidence="4 6" id="KW-0238">DNA-binding</keyword>
<dbReference type="OrthoDB" id="9780321at2"/>
<keyword evidence="10" id="KW-1185">Reference proteome</keyword>
<evidence type="ECO:0000256" key="1">
    <source>
        <dbReference type="ARBA" id="ARBA00022490"/>
    </source>
</evidence>
<dbReference type="Gene3D" id="1.10.601.10">
    <property type="entry name" value="RNA Polymerase Primary Sigma Factor"/>
    <property type="match status" value="2"/>
</dbReference>
<dbReference type="Pfam" id="PF03979">
    <property type="entry name" value="Sigma70_r1_1"/>
    <property type="match status" value="1"/>
</dbReference>
<feature type="region of interest" description="Sigma-70 factor domain-2" evidence="6">
    <location>
        <begin position="382"/>
        <end position="452"/>
    </location>
</feature>
<dbReference type="InterPro" id="IPR014284">
    <property type="entry name" value="RNA_pol_sigma-70_dom"/>
</dbReference>
<comment type="similarity">
    <text evidence="6">Belongs to the sigma-70 factor family. RpoD/SigA subfamily.</text>
</comment>
<dbReference type="Pfam" id="PF04545">
    <property type="entry name" value="Sigma70_r4"/>
    <property type="match status" value="1"/>
</dbReference>
<dbReference type="CDD" id="cd06171">
    <property type="entry name" value="Sigma70_r4"/>
    <property type="match status" value="1"/>
</dbReference>
<dbReference type="InterPro" id="IPR009042">
    <property type="entry name" value="RNA_pol_sigma70_r1_2"/>
</dbReference>
<dbReference type="EMBL" id="CP019633">
    <property type="protein sequence ID" value="AQQ10120.1"/>
    <property type="molecule type" value="Genomic_DNA"/>
</dbReference>
<dbReference type="InterPro" id="IPR007624">
    <property type="entry name" value="RNA_pol_sigma70_r3"/>
</dbReference>
<evidence type="ECO:0000313" key="10">
    <source>
        <dbReference type="Proteomes" id="UP000188273"/>
    </source>
</evidence>
<feature type="compositionally biased region" description="Basic and acidic residues" evidence="7">
    <location>
        <begin position="31"/>
        <end position="47"/>
    </location>
</feature>
<comment type="subunit">
    <text evidence="6">Interacts transiently with the RNA polymerase catalytic core.</text>
</comment>
<dbReference type="InterPro" id="IPR007630">
    <property type="entry name" value="RNA_pol_sigma70_r4"/>
</dbReference>
<dbReference type="NCBIfam" id="TIGR02393">
    <property type="entry name" value="RpoD_Cterm"/>
    <property type="match status" value="1"/>
</dbReference>
<dbReference type="PANTHER" id="PTHR30603">
    <property type="entry name" value="RNA POLYMERASE SIGMA FACTOR RPO"/>
    <property type="match status" value="1"/>
</dbReference>
<dbReference type="KEGG" id="pbu:L21SP3_01946"/>